<evidence type="ECO:0000256" key="11">
    <source>
        <dbReference type="PROSITE-ProRule" id="PRU10040"/>
    </source>
</evidence>
<feature type="compositionally biased region" description="Low complexity" evidence="13">
    <location>
        <begin position="315"/>
        <end position="325"/>
    </location>
</feature>
<gene>
    <name evidence="16" type="ORF">M0R45_012520</name>
</gene>
<feature type="region of interest" description="Disordered" evidence="13">
    <location>
        <begin position="315"/>
        <end position="347"/>
    </location>
</feature>
<evidence type="ECO:0000259" key="15">
    <source>
        <dbReference type="Pfam" id="PF01095"/>
    </source>
</evidence>
<comment type="pathway">
    <text evidence="2 12">Glycan metabolism; pectin degradation; 2-dehydro-3-deoxy-D-gluconate from pectin: step 1/5.</text>
</comment>
<comment type="function">
    <text evidence="10">Acts in the modification of cell walls via demethylesterification of cell wall pectin.</text>
</comment>
<dbReference type="GO" id="GO:0045490">
    <property type="term" value="P:pectin catabolic process"/>
    <property type="evidence" value="ECO:0007669"/>
    <property type="project" value="UniProtKB-UniRule"/>
</dbReference>
<comment type="similarity">
    <text evidence="3">Belongs to the pectinesterase family.</text>
</comment>
<dbReference type="InterPro" id="IPR011050">
    <property type="entry name" value="Pectin_lyase_fold/virulence"/>
</dbReference>
<keyword evidence="8" id="KW-0325">Glycoprotein</keyword>
<keyword evidence="14" id="KW-0812">Transmembrane</keyword>
<evidence type="ECO:0000256" key="14">
    <source>
        <dbReference type="SAM" id="Phobius"/>
    </source>
</evidence>
<evidence type="ECO:0000256" key="6">
    <source>
        <dbReference type="ARBA" id="ARBA00022801"/>
    </source>
</evidence>
<dbReference type="EC" id="3.1.1.11" evidence="4 12"/>
<comment type="caution">
    <text evidence="16">The sequence shown here is derived from an EMBL/GenBank/DDBJ whole genome shotgun (WGS) entry which is preliminary data.</text>
</comment>
<dbReference type="FunFam" id="2.160.20.10:FF:000013">
    <property type="entry name" value="Pectinesterase"/>
    <property type="match status" value="1"/>
</dbReference>
<evidence type="ECO:0000256" key="7">
    <source>
        <dbReference type="ARBA" id="ARBA00023085"/>
    </source>
</evidence>
<dbReference type="InterPro" id="IPR033131">
    <property type="entry name" value="Pectinesterase_Asp_AS"/>
</dbReference>
<evidence type="ECO:0000256" key="12">
    <source>
        <dbReference type="RuleBase" id="RU000589"/>
    </source>
</evidence>
<dbReference type="InterPro" id="IPR012334">
    <property type="entry name" value="Pectin_lyas_fold"/>
</dbReference>
<accession>A0AAW1YFV0</accession>
<evidence type="ECO:0000313" key="17">
    <source>
        <dbReference type="Proteomes" id="UP001457282"/>
    </source>
</evidence>
<feature type="compositionally biased region" description="Pro residues" evidence="13">
    <location>
        <begin position="335"/>
        <end position="347"/>
    </location>
</feature>
<keyword evidence="14" id="KW-0472">Membrane</keyword>
<sequence>MTRYIFFSKIVIFVYVFVAIAQTENIITVEQSGNGHYRKIQDAIDSVAPNNTESVTILVKPGIYKESISVPADKPLITIRGSTGNASDVIVTWDQRGDIDKVATFHVGASDFVGRYMTIQNTYGPGHQAVALRVSGDRAAFYECSIVGNQDTLFDEIGRHYYQNCYIEGAVDFIFGSSASLFETCHIHSVGKGYITAQRREMPTENGGFVFFKCGISGQGTTFLGRPWDGVYARVIFAYTYMEDVIEPQGWGHSDGLREEDLRTKTLCGQYRCDGPGATTSNRVEWAREFTDQQVAPYLTIQFINGKDWIKSSPTTISPPAAMPSSPKPMKKKTPLPPSAPVIPSLPPPAPMARPIVHGYEEGQPIIMYYSSGMFMTCFSCIGTFALSSAVLLYLLA</sequence>
<dbReference type="PROSITE" id="PS00503">
    <property type="entry name" value="PECTINESTERASE_2"/>
    <property type="match status" value="1"/>
</dbReference>
<dbReference type="PANTHER" id="PTHR31321:SF72">
    <property type="entry name" value="PECTINESTERASE 11-RELATED"/>
    <property type="match status" value="1"/>
</dbReference>
<keyword evidence="5" id="KW-0964">Secreted</keyword>
<dbReference type="SUPFAM" id="SSF51126">
    <property type="entry name" value="Pectin lyase-like"/>
    <property type="match status" value="1"/>
</dbReference>
<comment type="subcellular location">
    <subcellularLocation>
        <location evidence="1">Secreted</location>
        <location evidence="1">Cell wall</location>
    </subcellularLocation>
</comment>
<keyword evidence="6 12" id="KW-0378">Hydrolase</keyword>
<dbReference type="EMBL" id="JBEDUW010000002">
    <property type="protein sequence ID" value="KAK9947084.1"/>
    <property type="molecule type" value="Genomic_DNA"/>
</dbReference>
<evidence type="ECO:0000256" key="4">
    <source>
        <dbReference type="ARBA" id="ARBA00013229"/>
    </source>
</evidence>
<name>A0AAW1YFV0_RUBAR</name>
<evidence type="ECO:0000256" key="8">
    <source>
        <dbReference type="ARBA" id="ARBA00023180"/>
    </source>
</evidence>
<reference evidence="16 17" key="1">
    <citation type="journal article" date="2023" name="G3 (Bethesda)">
        <title>A chromosome-length genome assembly and annotation of blackberry (Rubus argutus, cv. 'Hillquist').</title>
        <authorList>
            <person name="Bruna T."/>
            <person name="Aryal R."/>
            <person name="Dudchenko O."/>
            <person name="Sargent D.J."/>
            <person name="Mead D."/>
            <person name="Buti M."/>
            <person name="Cavallini A."/>
            <person name="Hytonen T."/>
            <person name="Andres J."/>
            <person name="Pham M."/>
            <person name="Weisz D."/>
            <person name="Mascagni F."/>
            <person name="Usai G."/>
            <person name="Natali L."/>
            <person name="Bassil N."/>
            <person name="Fernandez G.E."/>
            <person name="Lomsadze A."/>
            <person name="Armour M."/>
            <person name="Olukolu B."/>
            <person name="Poorten T."/>
            <person name="Britton C."/>
            <person name="Davik J."/>
            <person name="Ashrafi H."/>
            <person name="Aiden E.L."/>
            <person name="Borodovsky M."/>
            <person name="Worthington M."/>
        </authorList>
    </citation>
    <scope>NUCLEOTIDE SEQUENCE [LARGE SCALE GENOMIC DNA]</scope>
    <source>
        <strain evidence="16">PI 553951</strain>
    </source>
</reference>
<dbReference type="Gene3D" id="2.160.20.10">
    <property type="entry name" value="Single-stranded right-handed beta-helix, Pectin lyase-like"/>
    <property type="match status" value="1"/>
</dbReference>
<evidence type="ECO:0000256" key="5">
    <source>
        <dbReference type="ARBA" id="ARBA00022512"/>
    </source>
</evidence>
<evidence type="ECO:0000256" key="13">
    <source>
        <dbReference type="SAM" id="MobiDB-lite"/>
    </source>
</evidence>
<feature type="chain" id="PRO_5043096606" description="Pectinesterase" evidence="12">
    <location>
        <begin position="24"/>
        <end position="397"/>
    </location>
</feature>
<evidence type="ECO:0000313" key="16">
    <source>
        <dbReference type="EMBL" id="KAK9947084.1"/>
    </source>
</evidence>
<dbReference type="InterPro" id="IPR000070">
    <property type="entry name" value="Pectinesterase_cat"/>
</dbReference>
<keyword evidence="7 12" id="KW-0063">Aspartyl esterase</keyword>
<keyword evidence="12" id="KW-0732">Signal</keyword>
<keyword evidence="5" id="KW-0134">Cell wall</keyword>
<dbReference type="PANTHER" id="PTHR31321">
    <property type="entry name" value="ACYL-COA THIOESTER HYDROLASE YBHC-RELATED"/>
    <property type="match status" value="1"/>
</dbReference>
<keyword evidence="14" id="KW-1133">Transmembrane helix</keyword>
<protein>
    <recommendedName>
        <fullName evidence="4 12">Pectinesterase</fullName>
        <ecNumber evidence="4 12">3.1.1.11</ecNumber>
    </recommendedName>
</protein>
<proteinExistence type="inferred from homology"/>
<evidence type="ECO:0000256" key="9">
    <source>
        <dbReference type="ARBA" id="ARBA00047928"/>
    </source>
</evidence>
<dbReference type="GO" id="GO:0030599">
    <property type="term" value="F:pectinesterase activity"/>
    <property type="evidence" value="ECO:0007669"/>
    <property type="project" value="UniProtKB-UniRule"/>
</dbReference>
<dbReference type="GO" id="GO:0042545">
    <property type="term" value="P:cell wall modification"/>
    <property type="evidence" value="ECO:0007669"/>
    <property type="project" value="UniProtKB-UniRule"/>
</dbReference>
<evidence type="ECO:0000256" key="3">
    <source>
        <dbReference type="ARBA" id="ARBA00008891"/>
    </source>
</evidence>
<evidence type="ECO:0000256" key="2">
    <source>
        <dbReference type="ARBA" id="ARBA00005184"/>
    </source>
</evidence>
<dbReference type="AlphaFoldDB" id="A0AAW1YFV0"/>
<evidence type="ECO:0000256" key="10">
    <source>
        <dbReference type="ARBA" id="ARBA00057335"/>
    </source>
</evidence>
<dbReference type="Pfam" id="PF01095">
    <property type="entry name" value="Pectinesterase"/>
    <property type="match status" value="1"/>
</dbReference>
<evidence type="ECO:0000256" key="1">
    <source>
        <dbReference type="ARBA" id="ARBA00004191"/>
    </source>
</evidence>
<organism evidence="16 17">
    <name type="scientific">Rubus argutus</name>
    <name type="common">Southern blackberry</name>
    <dbReference type="NCBI Taxonomy" id="59490"/>
    <lineage>
        <taxon>Eukaryota</taxon>
        <taxon>Viridiplantae</taxon>
        <taxon>Streptophyta</taxon>
        <taxon>Embryophyta</taxon>
        <taxon>Tracheophyta</taxon>
        <taxon>Spermatophyta</taxon>
        <taxon>Magnoliopsida</taxon>
        <taxon>eudicotyledons</taxon>
        <taxon>Gunneridae</taxon>
        <taxon>Pentapetalae</taxon>
        <taxon>rosids</taxon>
        <taxon>fabids</taxon>
        <taxon>Rosales</taxon>
        <taxon>Rosaceae</taxon>
        <taxon>Rosoideae</taxon>
        <taxon>Rosoideae incertae sedis</taxon>
        <taxon>Rubus</taxon>
    </lineage>
</organism>
<keyword evidence="17" id="KW-1185">Reference proteome</keyword>
<feature type="transmembrane region" description="Helical" evidence="14">
    <location>
        <begin position="374"/>
        <end position="396"/>
    </location>
</feature>
<feature type="signal peptide" evidence="12">
    <location>
        <begin position="1"/>
        <end position="23"/>
    </location>
</feature>
<comment type="catalytic activity">
    <reaction evidence="9 12">
        <text>[(1-&gt;4)-alpha-D-galacturonosyl methyl ester](n) + n H2O = [(1-&gt;4)-alpha-D-galacturonosyl](n) + n methanol + n H(+)</text>
        <dbReference type="Rhea" id="RHEA:22380"/>
        <dbReference type="Rhea" id="RHEA-COMP:14570"/>
        <dbReference type="Rhea" id="RHEA-COMP:14573"/>
        <dbReference type="ChEBI" id="CHEBI:15377"/>
        <dbReference type="ChEBI" id="CHEBI:15378"/>
        <dbReference type="ChEBI" id="CHEBI:17790"/>
        <dbReference type="ChEBI" id="CHEBI:140522"/>
        <dbReference type="ChEBI" id="CHEBI:140523"/>
        <dbReference type="EC" id="3.1.1.11"/>
    </reaction>
</comment>
<feature type="active site" evidence="11">
    <location>
        <position position="172"/>
    </location>
</feature>
<dbReference type="Proteomes" id="UP001457282">
    <property type="component" value="Unassembled WGS sequence"/>
</dbReference>
<feature type="domain" description="Pectinesterase catalytic" evidence="15">
    <location>
        <begin position="27"/>
        <end position="306"/>
    </location>
</feature>